<accession>A0A1M6PK77</accession>
<dbReference type="STRING" id="169427.SAMN05192548_101324"/>
<dbReference type="Proteomes" id="UP000184395">
    <property type="component" value="Unassembled WGS sequence"/>
</dbReference>
<keyword evidence="1" id="KW-0812">Transmembrane</keyword>
<proteinExistence type="predicted"/>
<sequence length="284" mass="31928">MSYRPMAVRKVCRVRHALPPDTRRWYVSTTARTVRTRQGNWMTGTAQQGNFRLHPERAFSIPDAAFKPPSLPLVADTTANRVPGAAAAYPALDLDVVGDTRGEAECDSAVALVAGRPDTHRDRFAQVHLRNHRQCGGARYTRIGFPGDRVHALLHGSQLRHVHRIGAIDARSDIRDAAFVARRSDRNRIRFASHRIRAKRHRVSRRRRGIRTERHAFIARHDGIRPDHRGAVRARIRAIAERDAVRAGSRGVRPDRDRVHARGAVIGVVRLLLAVVIHAVVMRA</sequence>
<reference evidence="2 3" key="1">
    <citation type="submission" date="2016-11" db="EMBL/GenBank/DDBJ databases">
        <authorList>
            <person name="Jaros S."/>
            <person name="Januszkiewicz K."/>
            <person name="Wedrychowicz H."/>
        </authorList>
    </citation>
    <scope>NUCLEOTIDE SEQUENCE [LARGE SCALE GENOMIC DNA]</scope>
    <source>
        <strain evidence="2 3">LMG 20594</strain>
    </source>
</reference>
<organism evidence="2 3">
    <name type="scientific">Paraburkholderia terricola</name>
    <dbReference type="NCBI Taxonomy" id="169427"/>
    <lineage>
        <taxon>Bacteria</taxon>
        <taxon>Pseudomonadati</taxon>
        <taxon>Pseudomonadota</taxon>
        <taxon>Betaproteobacteria</taxon>
        <taxon>Burkholderiales</taxon>
        <taxon>Burkholderiaceae</taxon>
        <taxon>Paraburkholderia</taxon>
    </lineage>
</organism>
<keyword evidence="1" id="KW-0472">Membrane</keyword>
<name>A0A1M6PK77_9BURK</name>
<evidence type="ECO:0000256" key="1">
    <source>
        <dbReference type="SAM" id="Phobius"/>
    </source>
</evidence>
<dbReference type="EMBL" id="FRAB01000013">
    <property type="protein sequence ID" value="SHK08376.1"/>
    <property type="molecule type" value="Genomic_DNA"/>
</dbReference>
<dbReference type="AlphaFoldDB" id="A0A1M6PK77"/>
<feature type="transmembrane region" description="Helical" evidence="1">
    <location>
        <begin position="259"/>
        <end position="281"/>
    </location>
</feature>
<keyword evidence="1" id="KW-1133">Transmembrane helix</keyword>
<evidence type="ECO:0000313" key="2">
    <source>
        <dbReference type="EMBL" id="SHK08376.1"/>
    </source>
</evidence>
<protein>
    <submittedName>
        <fullName evidence="2">Uncharacterized protein</fullName>
    </submittedName>
</protein>
<gene>
    <name evidence="2" type="ORF">SAMN05192548_101324</name>
</gene>
<evidence type="ECO:0000313" key="3">
    <source>
        <dbReference type="Proteomes" id="UP000184395"/>
    </source>
</evidence>